<dbReference type="GeneID" id="24111958"/>
<dbReference type="Proteomes" id="UP000014071">
    <property type="component" value="Unassembled WGS sequence"/>
</dbReference>
<evidence type="ECO:0000313" key="1">
    <source>
        <dbReference type="EMBL" id="GAC99092.1"/>
    </source>
</evidence>
<accession>R9PCW6</accession>
<organism evidence="1 2">
    <name type="scientific">Pseudozyma hubeiensis (strain SY62)</name>
    <name type="common">Yeast</name>
    <dbReference type="NCBI Taxonomy" id="1305764"/>
    <lineage>
        <taxon>Eukaryota</taxon>
        <taxon>Fungi</taxon>
        <taxon>Dikarya</taxon>
        <taxon>Basidiomycota</taxon>
        <taxon>Ustilaginomycotina</taxon>
        <taxon>Ustilaginomycetes</taxon>
        <taxon>Ustilaginales</taxon>
        <taxon>Ustilaginaceae</taxon>
        <taxon>Pseudozyma</taxon>
    </lineage>
</organism>
<dbReference type="EMBL" id="DF238822">
    <property type="protein sequence ID" value="GAC99092.1"/>
    <property type="molecule type" value="Genomic_DNA"/>
</dbReference>
<dbReference type="HOGENOM" id="CLU_2085833_0_0_1"/>
<proteinExistence type="predicted"/>
<sequence length="117" mass="12952">MRGSSATLLRYLFQKWCNAILVRILKRYPCFYRLCGTLSRVETPDSVRHCESVEGLDPLLKLGPWGVAFLEADAVWVPPSPDPIAAFCLPLLSPTSPSSSLVRLEFPLEAAGPMLHP</sequence>
<dbReference type="AlphaFoldDB" id="R9PCW6"/>
<keyword evidence="2" id="KW-1185">Reference proteome</keyword>
<protein>
    <submittedName>
        <fullName evidence="1">Uncharacterized protein</fullName>
    </submittedName>
</protein>
<gene>
    <name evidence="1" type="ORF">PHSY_006689</name>
</gene>
<name>R9PCW6_PSEHS</name>
<reference evidence="2" key="1">
    <citation type="journal article" date="2013" name="Genome Announc.">
        <title>Draft genome sequence of the basidiomycetous yeast-like fungus Pseudozyma hubeiensis SY62, which produces an abundant amount of the biosurfactant mannosylerythritol lipids.</title>
        <authorList>
            <person name="Konishi M."/>
            <person name="Hatada Y."/>
            <person name="Horiuchi J."/>
        </authorList>
    </citation>
    <scope>NUCLEOTIDE SEQUENCE [LARGE SCALE GENOMIC DNA]</scope>
    <source>
        <strain evidence="2">SY62</strain>
    </source>
</reference>
<dbReference type="RefSeq" id="XP_012192679.1">
    <property type="nucleotide sequence ID" value="XM_012337289.1"/>
</dbReference>
<evidence type="ECO:0000313" key="2">
    <source>
        <dbReference type="Proteomes" id="UP000014071"/>
    </source>
</evidence>